<comment type="caution">
    <text evidence="2">The sequence shown here is derived from an EMBL/GenBank/DDBJ whole genome shotgun (WGS) entry which is preliminary data.</text>
</comment>
<dbReference type="EMBL" id="AMZH03005513">
    <property type="protein sequence ID" value="RRT66219.1"/>
    <property type="molecule type" value="Genomic_DNA"/>
</dbReference>
<sequence>MQWELAGSSLGVRQRNQEARWEHAGRSSEEDRKTHYKNAEGYRIVGESLGVRWELVEGIGSLLGWHKRVRRKKIETRRKIIKGSQKAYRDWKGEPPVPIFSNFVMHWVVVRTIRFGTHLECVGSLSRVSGACQDGTREFVGRRPRLAGRLSRVAEKLAGIRKDFAESMGKIARSTPRDHRRKTVRLTIENVIGCRIVGVRLVVMYGYNP</sequence>
<proteinExistence type="predicted"/>
<organism evidence="2 3">
    <name type="scientific">Ensete ventricosum</name>
    <name type="common">Abyssinian banana</name>
    <name type="synonym">Musa ensete</name>
    <dbReference type="NCBI Taxonomy" id="4639"/>
    <lineage>
        <taxon>Eukaryota</taxon>
        <taxon>Viridiplantae</taxon>
        <taxon>Streptophyta</taxon>
        <taxon>Embryophyta</taxon>
        <taxon>Tracheophyta</taxon>
        <taxon>Spermatophyta</taxon>
        <taxon>Magnoliopsida</taxon>
        <taxon>Liliopsida</taxon>
        <taxon>Zingiberales</taxon>
        <taxon>Musaceae</taxon>
        <taxon>Ensete</taxon>
    </lineage>
</organism>
<name>A0A426ZQE2_ENSVE</name>
<gene>
    <name evidence="2" type="ORF">B296_00003122</name>
</gene>
<protein>
    <submittedName>
        <fullName evidence="2">Uncharacterized protein</fullName>
    </submittedName>
</protein>
<feature type="compositionally biased region" description="Basic and acidic residues" evidence="1">
    <location>
        <begin position="15"/>
        <end position="33"/>
    </location>
</feature>
<dbReference type="Proteomes" id="UP000287651">
    <property type="component" value="Unassembled WGS sequence"/>
</dbReference>
<evidence type="ECO:0000256" key="1">
    <source>
        <dbReference type="SAM" id="MobiDB-lite"/>
    </source>
</evidence>
<evidence type="ECO:0000313" key="3">
    <source>
        <dbReference type="Proteomes" id="UP000287651"/>
    </source>
</evidence>
<reference evidence="2 3" key="1">
    <citation type="journal article" date="2014" name="Agronomy (Basel)">
        <title>A Draft Genome Sequence for Ensete ventricosum, the Drought-Tolerant Tree Against Hunger.</title>
        <authorList>
            <person name="Harrison J."/>
            <person name="Moore K.A."/>
            <person name="Paszkiewicz K."/>
            <person name="Jones T."/>
            <person name="Grant M."/>
            <person name="Ambacheew D."/>
            <person name="Muzemil S."/>
            <person name="Studholme D.J."/>
        </authorList>
    </citation>
    <scope>NUCLEOTIDE SEQUENCE [LARGE SCALE GENOMIC DNA]</scope>
</reference>
<evidence type="ECO:0000313" key="2">
    <source>
        <dbReference type="EMBL" id="RRT66219.1"/>
    </source>
</evidence>
<accession>A0A426ZQE2</accession>
<feature type="region of interest" description="Disordered" evidence="1">
    <location>
        <begin position="1"/>
        <end position="33"/>
    </location>
</feature>
<dbReference type="AlphaFoldDB" id="A0A426ZQE2"/>